<evidence type="ECO:0000259" key="8">
    <source>
        <dbReference type="PROSITE" id="PS51645"/>
    </source>
</evidence>
<dbReference type="SUPFAM" id="SSF52425">
    <property type="entry name" value="Cryptochrome/photolyase, N-terminal domain"/>
    <property type="match status" value="1"/>
</dbReference>
<sequence length="480" mass="56062">MTALVWIQREFRIDYLPALQSALAQADRVIVAYFHDPVYSQGEAASVWLAQAIESLQRDLTKRRGSACLWILEGDFESHFRSLLQEYSVHKVHYSFQVGHPFFEMQQKAQRVCETLEVGLEPHFSEFWFEPGEVLNKKGEPYAVFTPFYRNLQTRLDELVPLEKTRTDLKKLLPVASDDWTACESLNRLSRQPWAIEMMANWEVGESAAWQKFLSFVDGKLQDYEMQRDFPAQDATSALSVYLNFGHLPSRMLVFEFRAISQDNDLQALLSWQRQLAWREFARLLLWFFPYTEEMPFQRRFVDFAWEGVDQRTHIWQRGRTGIPIVDAGMRELWHSGYMHNRVRMVVASFLTKNLNQHWLIGKQWFDDTLLDADPANNAMGWQWVAGCGVDAAPYYRLFNPLRQSQQFDPDGDYIRRWVPELAALPNSAIHAPWQYPEECRAVGVELGKDYPLPVVDLEKSRLRHLERVESLKSVGLEGI</sequence>
<evidence type="ECO:0000313" key="10">
    <source>
        <dbReference type="Proteomes" id="UP001193680"/>
    </source>
</evidence>
<dbReference type="InterPro" id="IPR014729">
    <property type="entry name" value="Rossmann-like_a/b/a_fold"/>
</dbReference>
<proteinExistence type="inferred from homology"/>
<comment type="cofactor">
    <cofactor evidence="1">
        <name>(6R)-5,10-methylene-5,6,7,8-tetrahydrofolate</name>
        <dbReference type="ChEBI" id="CHEBI:15636"/>
    </cofactor>
</comment>
<dbReference type="InterPro" id="IPR018394">
    <property type="entry name" value="DNA_photolyase_1_CS_C"/>
</dbReference>
<feature type="domain" description="Photolyase/cryptochrome alpha/beta" evidence="8">
    <location>
        <begin position="1"/>
        <end position="135"/>
    </location>
</feature>
<dbReference type="InterPro" id="IPR005101">
    <property type="entry name" value="Cryptochr/Photolyase_FAD-bd"/>
</dbReference>
<accession>A0ABS0BVD1</accession>
<dbReference type="InterPro" id="IPR036155">
    <property type="entry name" value="Crypto/Photolyase_N_sf"/>
</dbReference>
<keyword evidence="10" id="KW-1185">Reference proteome</keyword>
<dbReference type="Pfam" id="PF03441">
    <property type="entry name" value="FAD_binding_7"/>
    <property type="match status" value="1"/>
</dbReference>
<evidence type="ECO:0000256" key="3">
    <source>
        <dbReference type="ARBA" id="ARBA00005862"/>
    </source>
</evidence>
<comment type="cofactor">
    <cofactor evidence="2">
        <name>FAD</name>
        <dbReference type="ChEBI" id="CHEBI:57692"/>
    </cofactor>
</comment>
<dbReference type="Gene3D" id="1.25.40.80">
    <property type="match status" value="1"/>
</dbReference>
<dbReference type="PROSITE" id="PS51645">
    <property type="entry name" value="PHR_CRY_ALPHA_BETA"/>
    <property type="match status" value="1"/>
</dbReference>
<evidence type="ECO:0000256" key="2">
    <source>
        <dbReference type="ARBA" id="ARBA00001974"/>
    </source>
</evidence>
<comment type="caution">
    <text evidence="9">The sequence shown here is derived from an EMBL/GenBank/DDBJ whole genome shotgun (WGS) entry which is preliminary data.</text>
</comment>
<comment type="similarity">
    <text evidence="3">Belongs to the DNA photolyase class-1 family.</text>
</comment>
<reference evidence="9 10" key="1">
    <citation type="submission" date="2020-06" db="EMBL/GenBank/DDBJ databases">
        <authorList>
            <person name="Scott K."/>
        </authorList>
    </citation>
    <scope>NUCLEOTIDE SEQUENCE [LARGE SCALE GENOMIC DNA]</scope>
    <source>
        <strain evidence="9 10">HH1</strain>
    </source>
</reference>
<dbReference type="InterPro" id="IPR002081">
    <property type="entry name" value="Cryptochrome/DNA_photolyase_1"/>
</dbReference>
<reference evidence="9 10" key="2">
    <citation type="submission" date="2020-11" db="EMBL/GenBank/DDBJ databases">
        <title>Sulfur oxidizing isolate from Hospital Hole Sinkhole.</title>
        <authorList>
            <person name="Scott K.M."/>
        </authorList>
    </citation>
    <scope>NUCLEOTIDE SEQUENCE [LARGE SCALE GENOMIC DNA]</scope>
    <source>
        <strain evidence="9 10">HH1</strain>
    </source>
</reference>
<evidence type="ECO:0000256" key="1">
    <source>
        <dbReference type="ARBA" id="ARBA00001932"/>
    </source>
</evidence>
<dbReference type="Gene3D" id="1.10.579.10">
    <property type="entry name" value="DNA Cyclobutane Dipyrimidine Photolyase, subunit A, domain 3"/>
    <property type="match status" value="1"/>
</dbReference>
<dbReference type="PANTHER" id="PTHR11455">
    <property type="entry name" value="CRYPTOCHROME"/>
    <property type="match status" value="1"/>
</dbReference>
<dbReference type="Pfam" id="PF00875">
    <property type="entry name" value="DNA_photolyase"/>
    <property type="match status" value="1"/>
</dbReference>
<dbReference type="PROSITE" id="PS00394">
    <property type="entry name" value="DNA_PHOTOLYASES_1_1"/>
    <property type="match status" value="1"/>
</dbReference>
<dbReference type="Gene3D" id="3.40.50.620">
    <property type="entry name" value="HUPs"/>
    <property type="match status" value="1"/>
</dbReference>
<dbReference type="PANTHER" id="PTHR11455:SF9">
    <property type="entry name" value="CRYPTOCHROME CIRCADIAN CLOCK 5 ISOFORM X1"/>
    <property type="match status" value="1"/>
</dbReference>
<keyword evidence="5 7" id="KW-0274">FAD</keyword>
<dbReference type="SUPFAM" id="SSF48173">
    <property type="entry name" value="Cryptochrome/photolyase FAD-binding domain"/>
    <property type="match status" value="1"/>
</dbReference>
<name>A0ABS0BVD1_9GAMM</name>
<dbReference type="InterPro" id="IPR036134">
    <property type="entry name" value="Crypto/Photolyase_FAD-like_sf"/>
</dbReference>
<dbReference type="InterPro" id="IPR006050">
    <property type="entry name" value="DNA_photolyase_N"/>
</dbReference>
<dbReference type="EMBL" id="JACBGI020000007">
    <property type="protein sequence ID" value="MBF6057783.1"/>
    <property type="molecule type" value="Genomic_DNA"/>
</dbReference>
<protein>
    <submittedName>
        <fullName evidence="9">Deoxyribodipyrimidine photo-lyase</fullName>
    </submittedName>
</protein>
<evidence type="ECO:0000256" key="6">
    <source>
        <dbReference type="ARBA" id="ARBA00022991"/>
    </source>
</evidence>
<keyword evidence="4 7" id="KW-0285">Flavoprotein</keyword>
<evidence type="ECO:0000256" key="5">
    <source>
        <dbReference type="ARBA" id="ARBA00022827"/>
    </source>
</evidence>
<evidence type="ECO:0000313" key="9">
    <source>
        <dbReference type="EMBL" id="MBF6057783.1"/>
    </source>
</evidence>
<keyword evidence="6 7" id="KW-0157">Chromophore</keyword>
<gene>
    <name evidence="9" type="ORF">H8792_005455</name>
</gene>
<comment type="similarity">
    <text evidence="7">Belongs to the DNA photolyase family.</text>
</comment>
<dbReference type="Proteomes" id="UP001193680">
    <property type="component" value="Unassembled WGS sequence"/>
</dbReference>
<organism evidence="9 10">
    <name type="scientific">Thiomicrorhabdus heinhorstiae</name>
    <dbReference type="NCBI Taxonomy" id="2748010"/>
    <lineage>
        <taxon>Bacteria</taxon>
        <taxon>Pseudomonadati</taxon>
        <taxon>Pseudomonadota</taxon>
        <taxon>Gammaproteobacteria</taxon>
        <taxon>Thiotrichales</taxon>
        <taxon>Piscirickettsiaceae</taxon>
        <taxon>Thiomicrorhabdus</taxon>
    </lineage>
</organism>
<dbReference type="PRINTS" id="PR00147">
    <property type="entry name" value="DNAPHOTLYASE"/>
</dbReference>
<evidence type="ECO:0000256" key="4">
    <source>
        <dbReference type="ARBA" id="ARBA00022630"/>
    </source>
</evidence>
<evidence type="ECO:0000256" key="7">
    <source>
        <dbReference type="RuleBase" id="RU004182"/>
    </source>
</evidence>